<comment type="caution">
    <text evidence="2">The sequence shown here is derived from an EMBL/GenBank/DDBJ whole genome shotgun (WGS) entry which is preliminary data.</text>
</comment>
<sequence length="103" mass="11265">MLESNLEIGRTSDSSEQSKRTTDRARLGVHELRLLLRTLFGRRPKPYLQPIRSVQFNASCVLGRVVGSAVAASESVQSGEGVSCVLGRTPYLPLVPSPTDRQL</sequence>
<evidence type="ECO:0000256" key="1">
    <source>
        <dbReference type="SAM" id="MobiDB-lite"/>
    </source>
</evidence>
<accession>A0AAP0JB93</accession>
<gene>
    <name evidence="2" type="ORF">Sjap_010254</name>
</gene>
<organism evidence="2 3">
    <name type="scientific">Stephania japonica</name>
    <dbReference type="NCBI Taxonomy" id="461633"/>
    <lineage>
        <taxon>Eukaryota</taxon>
        <taxon>Viridiplantae</taxon>
        <taxon>Streptophyta</taxon>
        <taxon>Embryophyta</taxon>
        <taxon>Tracheophyta</taxon>
        <taxon>Spermatophyta</taxon>
        <taxon>Magnoliopsida</taxon>
        <taxon>Ranunculales</taxon>
        <taxon>Menispermaceae</taxon>
        <taxon>Menispermoideae</taxon>
        <taxon>Cissampelideae</taxon>
        <taxon>Stephania</taxon>
    </lineage>
</organism>
<proteinExistence type="predicted"/>
<feature type="region of interest" description="Disordered" evidence="1">
    <location>
        <begin position="1"/>
        <end position="24"/>
    </location>
</feature>
<keyword evidence="3" id="KW-1185">Reference proteome</keyword>
<evidence type="ECO:0000313" key="3">
    <source>
        <dbReference type="Proteomes" id="UP001417504"/>
    </source>
</evidence>
<evidence type="ECO:0000313" key="2">
    <source>
        <dbReference type="EMBL" id="KAK9129767.1"/>
    </source>
</evidence>
<protein>
    <submittedName>
        <fullName evidence="2">Uncharacterized protein</fullName>
    </submittedName>
</protein>
<dbReference type="AlphaFoldDB" id="A0AAP0JB93"/>
<dbReference type="Proteomes" id="UP001417504">
    <property type="component" value="Unassembled WGS sequence"/>
</dbReference>
<dbReference type="EMBL" id="JBBNAE010000004">
    <property type="protein sequence ID" value="KAK9129767.1"/>
    <property type="molecule type" value="Genomic_DNA"/>
</dbReference>
<reference evidence="2 3" key="1">
    <citation type="submission" date="2024-01" db="EMBL/GenBank/DDBJ databases">
        <title>Genome assemblies of Stephania.</title>
        <authorList>
            <person name="Yang L."/>
        </authorList>
    </citation>
    <scope>NUCLEOTIDE SEQUENCE [LARGE SCALE GENOMIC DNA]</scope>
    <source>
        <strain evidence="2">QJT</strain>
        <tissue evidence="2">Leaf</tissue>
    </source>
</reference>
<name>A0AAP0JB93_9MAGN</name>